<protein>
    <submittedName>
        <fullName evidence="2">Uncharacterized protein</fullName>
    </submittedName>
</protein>
<evidence type="ECO:0000313" key="3">
    <source>
        <dbReference type="Proteomes" id="UP001190700"/>
    </source>
</evidence>
<feature type="region of interest" description="Disordered" evidence="1">
    <location>
        <begin position="795"/>
        <end position="830"/>
    </location>
</feature>
<feature type="region of interest" description="Disordered" evidence="1">
    <location>
        <begin position="730"/>
        <end position="757"/>
    </location>
</feature>
<reference evidence="2 3" key="1">
    <citation type="journal article" date="2015" name="Genome Biol. Evol.">
        <title>Comparative Genomics of a Bacterivorous Green Alga Reveals Evolutionary Causalities and Consequences of Phago-Mixotrophic Mode of Nutrition.</title>
        <authorList>
            <person name="Burns J.A."/>
            <person name="Paasch A."/>
            <person name="Narechania A."/>
            <person name="Kim E."/>
        </authorList>
    </citation>
    <scope>NUCLEOTIDE SEQUENCE [LARGE SCALE GENOMIC DNA]</scope>
    <source>
        <strain evidence="2 3">PLY_AMNH</strain>
    </source>
</reference>
<dbReference type="Proteomes" id="UP001190700">
    <property type="component" value="Unassembled WGS sequence"/>
</dbReference>
<accession>A0AAE0F3G2</accession>
<feature type="region of interest" description="Disordered" evidence="1">
    <location>
        <begin position="48"/>
        <end position="77"/>
    </location>
</feature>
<feature type="compositionally biased region" description="Basic and acidic residues" evidence="1">
    <location>
        <begin position="795"/>
        <end position="806"/>
    </location>
</feature>
<name>A0AAE0F3G2_9CHLO</name>
<evidence type="ECO:0000313" key="2">
    <source>
        <dbReference type="EMBL" id="KAK3250089.1"/>
    </source>
</evidence>
<dbReference type="EMBL" id="LGRX02026926">
    <property type="protein sequence ID" value="KAK3250089.1"/>
    <property type="molecule type" value="Genomic_DNA"/>
</dbReference>
<organism evidence="2 3">
    <name type="scientific">Cymbomonas tetramitiformis</name>
    <dbReference type="NCBI Taxonomy" id="36881"/>
    <lineage>
        <taxon>Eukaryota</taxon>
        <taxon>Viridiplantae</taxon>
        <taxon>Chlorophyta</taxon>
        <taxon>Pyramimonadophyceae</taxon>
        <taxon>Pyramimonadales</taxon>
        <taxon>Pyramimonadaceae</taxon>
        <taxon>Cymbomonas</taxon>
    </lineage>
</organism>
<feature type="compositionally biased region" description="Polar residues" evidence="1">
    <location>
        <begin position="52"/>
        <end position="65"/>
    </location>
</feature>
<dbReference type="AlphaFoldDB" id="A0AAE0F3G2"/>
<comment type="caution">
    <text evidence="2">The sequence shown here is derived from an EMBL/GenBank/DDBJ whole genome shotgun (WGS) entry which is preliminary data.</text>
</comment>
<feature type="compositionally biased region" description="Low complexity" evidence="1">
    <location>
        <begin position="431"/>
        <end position="442"/>
    </location>
</feature>
<gene>
    <name evidence="2" type="ORF">CYMTET_40514</name>
</gene>
<evidence type="ECO:0000256" key="1">
    <source>
        <dbReference type="SAM" id="MobiDB-lite"/>
    </source>
</evidence>
<sequence>MQVAPLTHAGLLAGIKRLAAAAGLQPEHYAGHSLLRRGGATAAKKLEAPSPLGSQHDGSQSSPSWSEAPARADPRRETYSPHLQQEVAQRAPVPEAAEPRRWTVEWLEQRNPSYSCPMHYTRRCYLGQLTTFQLAQSDSALDTIKWEPWEGCGVKTWPTSYTINNYCYVWKNQRLYVDKSRTARLCHITRSAEAYGGVGERPSLEHVCVKFARCGKYMWVVEAELLWPDFLGVDQKLHAQEEGPPEYIYRYTTHIPPKKEVIMPAGPARVHTSLTSLDQLQKQVESLMKYPSGEVAGELFWDQSERVFCVQPESVDAIIQLMVLRYLQDVDREALRSQQHRFWQESEGGTKFYPVDDGLGGGEVFTDNASANEYVQLDEGRRMLQCTKTREAGQAAINAPGERRPPPSPPRPAASLVKARCAEAGPSRQNPAESARRPASPAQSDTSWSIYDEPQAEGSTLRWLSYDEVRTVSLISSLTVFVIRYRLMPIRGDQRDHLMCQLAECFAERGCHVNDATPAELRKFRKTVACAELGHHLPLGGKTGDLARDLRGALDMAMDGLHQMDQMGHLLTTLQVNMGVRKVHVCRSQRAPTATPAVYYIFEDEEVSRGSLSFKPEYLEDKRRKFQRMKWVTSRATPTWLARVLQQAEITILAGTGLGYRAAWENVPSMVAGSDRATSSAEEWWARGAEQEAREAHAAHRPEFVQAASAAGDEALSTRHAAVMRFDEALSDTSSGSPVHYEPSTPPSPPREGGPVYEDVATYHLRPGPSLHGDAGSHVSTCSRNTMDFDTHGFEAHSRAAREASRGRTGHSPATSFRRGSLEAATRRPR</sequence>
<proteinExistence type="predicted"/>
<feature type="region of interest" description="Disordered" evidence="1">
    <location>
        <begin position="392"/>
        <end position="451"/>
    </location>
</feature>
<keyword evidence="3" id="KW-1185">Reference proteome</keyword>